<gene>
    <name evidence="4" type="ORF">D3868_01885</name>
    <name evidence="3" type="ORF">SIM66_22910</name>
</gene>
<evidence type="ECO:0000313" key="4">
    <source>
        <dbReference type="EMBL" id="QCO07909.1"/>
    </source>
</evidence>
<dbReference type="AlphaFoldDB" id="A0A0P0EST4"/>
<evidence type="ECO:0000313" key="5">
    <source>
        <dbReference type="Proteomes" id="UP000298774"/>
    </source>
</evidence>
<dbReference type="Proteomes" id="UP000298774">
    <property type="component" value="Chromosome"/>
</dbReference>
<evidence type="ECO:0000256" key="2">
    <source>
        <dbReference type="SAM" id="Phobius"/>
    </source>
</evidence>
<dbReference type="KEGG" id="abf:AMK58_07715"/>
<dbReference type="RefSeq" id="WP_035673821.1">
    <property type="nucleotide sequence ID" value="NZ_CP012914.1"/>
</dbReference>
<evidence type="ECO:0000313" key="6">
    <source>
        <dbReference type="Proteomes" id="UP001277471"/>
    </source>
</evidence>
<organism evidence="4 5">
    <name type="scientific">Azospirillum brasilense</name>
    <dbReference type="NCBI Taxonomy" id="192"/>
    <lineage>
        <taxon>Bacteria</taxon>
        <taxon>Pseudomonadati</taxon>
        <taxon>Pseudomonadota</taxon>
        <taxon>Alphaproteobacteria</taxon>
        <taxon>Rhodospirillales</taxon>
        <taxon>Azospirillaceae</taxon>
        <taxon>Azospirillum</taxon>
    </lineage>
</organism>
<dbReference type="EMBL" id="CP032339">
    <property type="protein sequence ID" value="QCO07909.1"/>
    <property type="molecule type" value="Genomic_DNA"/>
</dbReference>
<feature type="region of interest" description="Disordered" evidence="1">
    <location>
        <begin position="1"/>
        <end position="25"/>
    </location>
</feature>
<feature type="transmembrane region" description="Helical" evidence="2">
    <location>
        <begin position="29"/>
        <end position="49"/>
    </location>
</feature>
<keyword evidence="6" id="KW-1185">Reference proteome</keyword>
<protein>
    <submittedName>
        <fullName evidence="4">Uncharacterized protein</fullName>
    </submittedName>
</protein>
<dbReference type="Proteomes" id="UP001277471">
    <property type="component" value="Unassembled WGS sequence"/>
</dbReference>
<sequence>MTIFPLNFHPLAPKDGTSQSDGRQGGGGWVGAVAIIALSMAVAVALLGVDWHRMLFRGEAVLPENQRSMVVTPMRR</sequence>
<keyword evidence="2" id="KW-1133">Transmembrane helix</keyword>
<proteinExistence type="predicted"/>
<reference evidence="3 6" key="2">
    <citation type="submission" date="2023-11" db="EMBL/GenBank/DDBJ databases">
        <title>MicrobeMod: A computational toolkit for identifying prokaryotic methylation and restriction-modification with nanopore sequencing.</title>
        <authorList>
            <person name="Crits-Christoph A."/>
            <person name="Kang S.C."/>
            <person name="Lee H."/>
            <person name="Ostrov N."/>
        </authorList>
    </citation>
    <scope>NUCLEOTIDE SEQUENCE [LARGE SCALE GENOMIC DNA]</scope>
    <source>
        <strain evidence="3 6">ATCC 29145</strain>
    </source>
</reference>
<dbReference type="EMBL" id="JAWXYC010000004">
    <property type="protein sequence ID" value="MDX5954032.1"/>
    <property type="molecule type" value="Genomic_DNA"/>
</dbReference>
<evidence type="ECO:0000256" key="1">
    <source>
        <dbReference type="SAM" id="MobiDB-lite"/>
    </source>
</evidence>
<keyword evidence="2" id="KW-0472">Membrane</keyword>
<name>A0A0P0EST4_AZOBR</name>
<accession>A0A0P0EST4</accession>
<keyword evidence="2" id="KW-0812">Transmembrane</keyword>
<reference evidence="4 5" key="1">
    <citation type="submission" date="2018-09" db="EMBL/GenBank/DDBJ databases">
        <title>Whole genome based analysis of evolution and adaptive divergence in Indian and Brazilian strains of Azospirillum brasilense.</title>
        <authorList>
            <person name="Singh C."/>
            <person name="Tripathi A.K."/>
        </authorList>
    </citation>
    <scope>NUCLEOTIDE SEQUENCE [LARGE SCALE GENOMIC DNA]</scope>
    <source>
        <strain evidence="4 5">MTCC4038</strain>
    </source>
</reference>
<evidence type="ECO:0000313" key="3">
    <source>
        <dbReference type="EMBL" id="MDX5954032.1"/>
    </source>
</evidence>
<dbReference type="GeneID" id="56448125"/>